<dbReference type="Gene3D" id="2.30.42.10">
    <property type="match status" value="1"/>
</dbReference>
<dbReference type="Pfam" id="PF17820">
    <property type="entry name" value="PDZ_6"/>
    <property type="match status" value="1"/>
</dbReference>
<dbReference type="InterPro" id="IPR041489">
    <property type="entry name" value="PDZ_6"/>
</dbReference>
<evidence type="ECO:0000313" key="4">
    <source>
        <dbReference type="Proteomes" id="UP000036890"/>
    </source>
</evidence>
<gene>
    <name evidence="3" type="ORF">W7K_19480</name>
</gene>
<accession>A0A0L8A5J3</accession>
<reference evidence="3 4" key="1">
    <citation type="journal article" date="2012" name="J. Bacteriol.">
        <title>Genome sequence of a novel nicotine-degrading strain, Pseudomonas geniculata N1.</title>
        <authorList>
            <person name="Tang H."/>
            <person name="Yu H."/>
            <person name="Tai C."/>
            <person name="Huang K."/>
            <person name="Liu Y."/>
            <person name="Wang L."/>
            <person name="Yao Y."/>
            <person name="Wu G."/>
            <person name="Xu P."/>
        </authorList>
    </citation>
    <scope>NUCLEOTIDE SEQUENCE [LARGE SCALE GENOMIC DNA]</scope>
    <source>
        <strain evidence="3 4">N1</strain>
    </source>
</reference>
<proteinExistence type="predicted"/>
<feature type="domain" description="PDZ" evidence="2">
    <location>
        <begin position="45"/>
        <end position="95"/>
    </location>
</feature>
<evidence type="ECO:0000313" key="3">
    <source>
        <dbReference type="EMBL" id="KOE97658.1"/>
    </source>
</evidence>
<keyword evidence="1" id="KW-0732">Signal</keyword>
<evidence type="ECO:0000256" key="1">
    <source>
        <dbReference type="SAM" id="SignalP"/>
    </source>
</evidence>
<evidence type="ECO:0000259" key="2">
    <source>
        <dbReference type="Pfam" id="PF17820"/>
    </source>
</evidence>
<name>A0A0L8A5J3_9GAMM</name>
<protein>
    <recommendedName>
        <fullName evidence="2">PDZ domain-containing protein</fullName>
    </recommendedName>
</protein>
<dbReference type="InterPro" id="IPR036034">
    <property type="entry name" value="PDZ_sf"/>
</dbReference>
<sequence>MRACAMCLMLLLPLPALAGGGNAQTLEWRQDAARLSLRSTEGQVRVEAASPEARFGVRSGDRILRVDDTAVRRIEHLAEALRHSHAATAYLLLRRDRRELTVAVDAAAWRQALEVPPPPAPPAPPAPPRR</sequence>
<feature type="signal peptide" evidence="1">
    <location>
        <begin position="1"/>
        <end position="18"/>
    </location>
</feature>
<comment type="caution">
    <text evidence="3">The sequence shown here is derived from an EMBL/GenBank/DDBJ whole genome shotgun (WGS) entry which is preliminary data.</text>
</comment>
<dbReference type="AlphaFoldDB" id="A0A0L8A5J3"/>
<dbReference type="SUPFAM" id="SSF50156">
    <property type="entry name" value="PDZ domain-like"/>
    <property type="match status" value="1"/>
</dbReference>
<dbReference type="Proteomes" id="UP000036890">
    <property type="component" value="Unassembled WGS sequence"/>
</dbReference>
<dbReference type="OrthoDB" id="6054134at2"/>
<organism evidence="3 4">
    <name type="scientific">Stenotrophomonas geniculata N1</name>
    <dbReference type="NCBI Taxonomy" id="1167641"/>
    <lineage>
        <taxon>Bacteria</taxon>
        <taxon>Pseudomonadati</taxon>
        <taxon>Pseudomonadota</taxon>
        <taxon>Gammaproteobacteria</taxon>
        <taxon>Lysobacterales</taxon>
        <taxon>Lysobacteraceae</taxon>
        <taxon>Stenotrophomonas</taxon>
    </lineage>
</organism>
<dbReference type="EMBL" id="AJLO02000041">
    <property type="protein sequence ID" value="KOE97658.1"/>
    <property type="molecule type" value="Genomic_DNA"/>
</dbReference>
<feature type="chain" id="PRO_5005579375" description="PDZ domain-containing protein" evidence="1">
    <location>
        <begin position="19"/>
        <end position="130"/>
    </location>
</feature>